<name>A0A9N9U644_9HYPO</name>
<keyword evidence="4" id="KW-1185">Reference proteome</keyword>
<dbReference type="Proteomes" id="UP000754883">
    <property type="component" value="Unassembled WGS sequence"/>
</dbReference>
<accession>A0A9N9U644</accession>
<protein>
    <recommendedName>
        <fullName evidence="2">PA14 domain-containing protein</fullName>
    </recommendedName>
</protein>
<feature type="domain" description="PA14" evidence="2">
    <location>
        <begin position="213"/>
        <end position="358"/>
    </location>
</feature>
<evidence type="ECO:0000259" key="2">
    <source>
        <dbReference type="PROSITE" id="PS51820"/>
    </source>
</evidence>
<evidence type="ECO:0000313" key="4">
    <source>
        <dbReference type="Proteomes" id="UP000754883"/>
    </source>
</evidence>
<dbReference type="Pfam" id="PF10528">
    <property type="entry name" value="GLEYA"/>
    <property type="match status" value="1"/>
</dbReference>
<reference evidence="4" key="1">
    <citation type="submission" date="2019-06" db="EMBL/GenBank/DDBJ databases">
        <authorList>
            <person name="Broberg M."/>
        </authorList>
    </citation>
    <scope>NUCLEOTIDE SEQUENCE [LARGE SCALE GENOMIC DNA]</scope>
</reference>
<dbReference type="AlphaFoldDB" id="A0A9N9U644"/>
<evidence type="ECO:0000256" key="1">
    <source>
        <dbReference type="SAM" id="MobiDB-lite"/>
    </source>
</evidence>
<feature type="compositionally biased region" description="Low complexity" evidence="1">
    <location>
        <begin position="142"/>
        <end position="169"/>
    </location>
</feature>
<organism evidence="3 4">
    <name type="scientific">Clonostachys byssicola</name>
    <dbReference type="NCBI Taxonomy" id="160290"/>
    <lineage>
        <taxon>Eukaryota</taxon>
        <taxon>Fungi</taxon>
        <taxon>Dikarya</taxon>
        <taxon>Ascomycota</taxon>
        <taxon>Pezizomycotina</taxon>
        <taxon>Sordariomycetes</taxon>
        <taxon>Hypocreomycetidae</taxon>
        <taxon>Hypocreales</taxon>
        <taxon>Bionectriaceae</taxon>
        <taxon>Clonostachys</taxon>
    </lineage>
</organism>
<dbReference type="Gene3D" id="2.60.120.1560">
    <property type="match status" value="1"/>
</dbReference>
<gene>
    <name evidence="3" type="ORF">CBYS24578_00008243</name>
</gene>
<sequence>MKLSVKFFGTMAQLKLYCNFILYCDNNPTTCRLYTPVYHDRDHLPSAWVVRAAAGRGDHGYGKLSSNHILRSSYSHAASGLYTPMYYNRHDFPRATKHLICTPPDVVTTVTGICTSTAPCAPVTATPPPDCTHPCTTTVTTFPGPSTSSNAPSSTSSDTPPTTSSVTTPVPTPTPTPSSTPSTTSSTATSTQSECVRPACPTGVTRATWPDAFGGAGDFNQRFNTTYFKETTPNSGSQKTVGNFSDISGAQGNFLSYEFATFVYSCSGGDFSFTIDHADDIGLAWFGNRACGDFEKNNNQTYASWQGGAGNVTFKTTLAAGQYFPIRLIYANAGGPAYLDLSVVGPNGTIADDLFYPVACDGSNAFLPFGTEKAAGRTCVST</sequence>
<comment type="caution">
    <text evidence="3">The sequence shown here is derived from an EMBL/GenBank/DDBJ whole genome shotgun (WGS) entry which is preliminary data.</text>
</comment>
<proteinExistence type="predicted"/>
<dbReference type="EMBL" id="CABFNO020001323">
    <property type="protein sequence ID" value="CAG9981250.1"/>
    <property type="molecule type" value="Genomic_DNA"/>
</dbReference>
<dbReference type="PROSITE" id="PS51820">
    <property type="entry name" value="PA14"/>
    <property type="match status" value="1"/>
</dbReference>
<evidence type="ECO:0000313" key="3">
    <source>
        <dbReference type="EMBL" id="CAG9981250.1"/>
    </source>
</evidence>
<feature type="compositionally biased region" description="Low complexity" evidence="1">
    <location>
        <begin position="179"/>
        <end position="193"/>
    </location>
</feature>
<dbReference type="InterPro" id="IPR018871">
    <property type="entry name" value="GLEYA_adhesin_domain"/>
</dbReference>
<dbReference type="InterPro" id="IPR037524">
    <property type="entry name" value="PA14/GLEYA"/>
</dbReference>
<feature type="region of interest" description="Disordered" evidence="1">
    <location>
        <begin position="142"/>
        <end position="196"/>
    </location>
</feature>
<dbReference type="OrthoDB" id="4388755at2759"/>
<reference evidence="3 4" key="2">
    <citation type="submission" date="2021-10" db="EMBL/GenBank/DDBJ databases">
        <authorList>
            <person name="Piombo E."/>
        </authorList>
    </citation>
    <scope>NUCLEOTIDE SEQUENCE [LARGE SCALE GENOMIC DNA]</scope>
</reference>